<organism evidence="4 5">
    <name type="scientific">Pseudoduganella aquatica</name>
    <dbReference type="NCBI Taxonomy" id="2660641"/>
    <lineage>
        <taxon>Bacteria</taxon>
        <taxon>Pseudomonadati</taxon>
        <taxon>Pseudomonadota</taxon>
        <taxon>Betaproteobacteria</taxon>
        <taxon>Burkholderiales</taxon>
        <taxon>Oxalobacteraceae</taxon>
        <taxon>Telluria group</taxon>
        <taxon>Pseudoduganella</taxon>
    </lineage>
</organism>
<name>A0A7X4KME2_9BURK</name>
<dbReference type="InterPro" id="IPR032532">
    <property type="entry name" value="DUF4955"/>
</dbReference>
<evidence type="ECO:0000259" key="3">
    <source>
        <dbReference type="Pfam" id="PF16315"/>
    </source>
</evidence>
<keyword evidence="1" id="KW-0732">Signal</keyword>
<evidence type="ECO:0000313" key="4">
    <source>
        <dbReference type="EMBL" id="MYN07735.1"/>
    </source>
</evidence>
<dbReference type="SUPFAM" id="SSF51126">
    <property type="entry name" value="Pectin lyase-like"/>
    <property type="match status" value="1"/>
</dbReference>
<dbReference type="InterPro" id="IPR011050">
    <property type="entry name" value="Pectin_lyase_fold/virulence"/>
</dbReference>
<dbReference type="Gene3D" id="2.160.20.10">
    <property type="entry name" value="Single-stranded right-handed beta-helix, Pectin lyase-like"/>
    <property type="match status" value="1"/>
</dbReference>
<feature type="domain" description="DUF4955" evidence="3">
    <location>
        <begin position="362"/>
        <end position="515"/>
    </location>
</feature>
<dbReference type="Proteomes" id="UP000450676">
    <property type="component" value="Unassembled WGS sequence"/>
</dbReference>
<feature type="chain" id="PRO_5031245522" evidence="1">
    <location>
        <begin position="19"/>
        <end position="539"/>
    </location>
</feature>
<evidence type="ECO:0000259" key="2">
    <source>
        <dbReference type="Pfam" id="PF12708"/>
    </source>
</evidence>
<feature type="signal peptide" evidence="1">
    <location>
        <begin position="1"/>
        <end position="18"/>
    </location>
</feature>
<feature type="domain" description="Rhamnogalacturonase A/B/Epimerase-like pectate lyase" evidence="2">
    <location>
        <begin position="60"/>
        <end position="131"/>
    </location>
</feature>
<keyword evidence="5" id="KW-1185">Reference proteome</keyword>
<protein>
    <submittedName>
        <fullName evidence="4">DUF4955 domain-containing protein</fullName>
    </submittedName>
</protein>
<dbReference type="InterPro" id="IPR024535">
    <property type="entry name" value="RHGA/B-epi-like_pectate_lyase"/>
</dbReference>
<comment type="caution">
    <text evidence="4">The sequence shown here is derived from an EMBL/GenBank/DDBJ whole genome shotgun (WGS) entry which is preliminary data.</text>
</comment>
<reference evidence="4 5" key="1">
    <citation type="submission" date="2019-12" db="EMBL/GenBank/DDBJ databases">
        <title>Novel species isolated from a subtropical stream in China.</title>
        <authorList>
            <person name="Lu H."/>
        </authorList>
    </citation>
    <scope>NUCLEOTIDE SEQUENCE [LARGE SCALE GENOMIC DNA]</scope>
    <source>
        <strain evidence="4 5">FT127W</strain>
    </source>
</reference>
<accession>A0A7X4KME2</accession>
<dbReference type="AlphaFoldDB" id="A0A7X4KME2"/>
<sequence>MKNALLCLLTLCASSAWAEKPGAWQAFQGEDVAQRPFIDFSWAGARYGEQEIAPVNTAIFKVADYGAIPGDALDDTDAIQRAIDAASAAHGGIVQFEAGTYLLNSGPAPRRLIVSASDVVLRGAQQGQTHFKMVNALAPANPAQLWAAPALVTFTPGKVQPGPASPLAAPARMGDTRIVLSAPAGFKQGDFVRIEMQSTAANASYLEGKPTRRIWSKINSQGVKVLEMHEVASVDGAVLHLKTPLTTSIDPRLPWTASKATVLRNVGFEGIRLEGSFTERFVHHKNAYHDSGFCGVELDQTVHSWVRGNQFENVTQPAVIHAGAANTIMLNTIAGNSGHLSFAATFSTYSLIGLNLDVTAEGQWHGVGASHQSAGSVFWRNIAPASRGIDSHANFPRHTLFDAIESRGMWGSGGNYADLPNHLAGLVIWNFHQTGQLERGESRILDLWSLPDSDAKQYGPYTAVNPVLVGYVGPYSDVNSANMRLVESMGRHVAPESLYEAMLEKRLGRLPAWLLSAKREWAALLKARLGRDNPALGGQ</sequence>
<proteinExistence type="predicted"/>
<dbReference type="Pfam" id="PF12708">
    <property type="entry name" value="Pect-lyase_RHGA_epim"/>
    <property type="match status" value="1"/>
</dbReference>
<dbReference type="EMBL" id="WWCU01000009">
    <property type="protein sequence ID" value="MYN07735.1"/>
    <property type="molecule type" value="Genomic_DNA"/>
</dbReference>
<evidence type="ECO:0000313" key="5">
    <source>
        <dbReference type="Proteomes" id="UP000450676"/>
    </source>
</evidence>
<gene>
    <name evidence="4" type="ORF">GTP77_10320</name>
</gene>
<dbReference type="Pfam" id="PF16315">
    <property type="entry name" value="DUF4955"/>
    <property type="match status" value="1"/>
</dbReference>
<evidence type="ECO:0000256" key="1">
    <source>
        <dbReference type="SAM" id="SignalP"/>
    </source>
</evidence>
<dbReference type="RefSeq" id="WP_161072082.1">
    <property type="nucleotide sequence ID" value="NZ_CP086370.1"/>
</dbReference>
<dbReference type="InterPro" id="IPR012334">
    <property type="entry name" value="Pectin_lyas_fold"/>
</dbReference>